<feature type="domain" description="DUF6429" evidence="1">
    <location>
        <begin position="4"/>
        <end position="73"/>
    </location>
</feature>
<proteinExistence type="predicted"/>
<dbReference type="Pfam" id="PF20008">
    <property type="entry name" value="DUF6429"/>
    <property type="match status" value="1"/>
</dbReference>
<dbReference type="InterPro" id="IPR045489">
    <property type="entry name" value="DUF6429"/>
</dbReference>
<evidence type="ECO:0000259" key="1">
    <source>
        <dbReference type="Pfam" id="PF20008"/>
    </source>
</evidence>
<reference evidence="3" key="1">
    <citation type="journal article" date="2019" name="Int. J. Syst. Evol. Microbiol.">
        <title>The Global Catalogue of Microorganisms (GCM) 10K type strain sequencing project: providing services to taxonomists for standard genome sequencing and annotation.</title>
        <authorList>
            <consortium name="The Broad Institute Genomics Platform"/>
            <consortium name="The Broad Institute Genome Sequencing Center for Infectious Disease"/>
            <person name="Wu L."/>
            <person name="Ma J."/>
        </authorList>
    </citation>
    <scope>NUCLEOTIDE SEQUENCE [LARGE SCALE GENOMIC DNA]</scope>
    <source>
        <strain evidence="3">CCM 4481</strain>
    </source>
</reference>
<dbReference type="Proteomes" id="UP001595961">
    <property type="component" value="Unassembled WGS sequence"/>
</dbReference>
<organism evidence="2 3">
    <name type="scientific">Dyella halodurans</name>
    <dbReference type="NCBI Taxonomy" id="1920171"/>
    <lineage>
        <taxon>Bacteria</taxon>
        <taxon>Pseudomonadati</taxon>
        <taxon>Pseudomonadota</taxon>
        <taxon>Gammaproteobacteria</taxon>
        <taxon>Lysobacterales</taxon>
        <taxon>Rhodanobacteraceae</taxon>
        <taxon>Dyella</taxon>
    </lineage>
</organism>
<accession>A0ABV9BXU7</accession>
<dbReference type="RefSeq" id="WP_266152075.1">
    <property type="nucleotide sequence ID" value="NZ_CP064028.1"/>
</dbReference>
<name>A0ABV9BXU7_9GAMM</name>
<evidence type="ECO:0000313" key="3">
    <source>
        <dbReference type="Proteomes" id="UP001595961"/>
    </source>
</evidence>
<evidence type="ECO:0000313" key="2">
    <source>
        <dbReference type="EMBL" id="MFC4525558.1"/>
    </source>
</evidence>
<gene>
    <name evidence="2" type="ORF">ACFO5W_02805</name>
</gene>
<sequence>MDLDATKIDDAALAVLYLTLHDTRKVWKAIDWEVTDRLFAKGLILDPVNKRKRITLTDEGLQAAEAASERLFSVRPDAADNSDPGRTDGFA</sequence>
<comment type="caution">
    <text evidence="2">The sequence shown here is derived from an EMBL/GenBank/DDBJ whole genome shotgun (WGS) entry which is preliminary data.</text>
</comment>
<dbReference type="EMBL" id="JBHSGA010000004">
    <property type="protein sequence ID" value="MFC4525558.1"/>
    <property type="molecule type" value="Genomic_DNA"/>
</dbReference>
<protein>
    <submittedName>
        <fullName evidence="2">DUF6429 family protein</fullName>
    </submittedName>
</protein>
<keyword evidence="3" id="KW-1185">Reference proteome</keyword>